<dbReference type="SMART" id="SM00530">
    <property type="entry name" value="HTH_XRE"/>
    <property type="match status" value="1"/>
</dbReference>
<evidence type="ECO:0000256" key="1">
    <source>
        <dbReference type="SAM" id="MobiDB-lite"/>
    </source>
</evidence>
<evidence type="ECO:0000259" key="2">
    <source>
        <dbReference type="PROSITE" id="PS50943"/>
    </source>
</evidence>
<keyword evidence="4" id="KW-1185">Reference proteome</keyword>
<dbReference type="CDD" id="cd00093">
    <property type="entry name" value="HTH_XRE"/>
    <property type="match status" value="1"/>
</dbReference>
<dbReference type="EMBL" id="REFR01000009">
    <property type="protein sequence ID" value="RMB12146.1"/>
    <property type="molecule type" value="Genomic_DNA"/>
</dbReference>
<protein>
    <submittedName>
        <fullName evidence="3">Helix-turn-helix protein</fullName>
    </submittedName>
</protein>
<name>A0A3M0CXD2_9PROT</name>
<dbReference type="InterPro" id="IPR010982">
    <property type="entry name" value="Lambda_DNA-bd_dom_sf"/>
</dbReference>
<feature type="domain" description="HTH cro/C1-type" evidence="2">
    <location>
        <begin position="48"/>
        <end position="107"/>
    </location>
</feature>
<dbReference type="PROSITE" id="PS50943">
    <property type="entry name" value="HTH_CROC1"/>
    <property type="match status" value="1"/>
</dbReference>
<sequence>MYYIKFLPINIFLVSRLYFLVTPGEVICMARVDKFTEVRARKPLGHILQEARLTKGWSRKELSKRTGVGENSIVRYEKAGIEEGGQYPQAYKLALICHHLGVSAAEAMWSMLPEKEYDARSWEDSEYLENHPHHAFLQEQYVQMLEDIHFLKHVTRLALDEEYPLYEGEYEWFKEEALRKINRLDAWEDRQAVLGMIHFEFGGAVFPGPTADDHWLHDIRDGTSSEFMKHAHILKGLRAKEVLEGALEKLKKLSPYLFREKEPKETGLAANSLGSDASKPTKDTGGADG</sequence>
<comment type="caution">
    <text evidence="3">The sequence shown here is derived from an EMBL/GenBank/DDBJ whole genome shotgun (WGS) entry which is preliminary data.</text>
</comment>
<dbReference type="Pfam" id="PF01381">
    <property type="entry name" value="HTH_3"/>
    <property type="match status" value="1"/>
</dbReference>
<feature type="region of interest" description="Disordered" evidence="1">
    <location>
        <begin position="264"/>
        <end position="289"/>
    </location>
</feature>
<evidence type="ECO:0000313" key="4">
    <source>
        <dbReference type="Proteomes" id="UP000271227"/>
    </source>
</evidence>
<evidence type="ECO:0000313" key="3">
    <source>
        <dbReference type="EMBL" id="RMB12146.1"/>
    </source>
</evidence>
<organism evidence="3 4">
    <name type="scientific">Eilatimonas milleporae</name>
    <dbReference type="NCBI Taxonomy" id="911205"/>
    <lineage>
        <taxon>Bacteria</taxon>
        <taxon>Pseudomonadati</taxon>
        <taxon>Pseudomonadota</taxon>
        <taxon>Alphaproteobacteria</taxon>
        <taxon>Kordiimonadales</taxon>
        <taxon>Kordiimonadaceae</taxon>
        <taxon>Eilatimonas</taxon>
    </lineage>
</organism>
<reference evidence="3 4" key="1">
    <citation type="submission" date="2018-10" db="EMBL/GenBank/DDBJ databases">
        <title>Genomic Encyclopedia of Archaeal and Bacterial Type Strains, Phase II (KMG-II): from individual species to whole genera.</title>
        <authorList>
            <person name="Goeker M."/>
        </authorList>
    </citation>
    <scope>NUCLEOTIDE SEQUENCE [LARGE SCALE GENOMIC DNA]</scope>
    <source>
        <strain evidence="3 4">DSM 25217</strain>
    </source>
</reference>
<dbReference type="SUPFAM" id="SSF47413">
    <property type="entry name" value="lambda repressor-like DNA-binding domains"/>
    <property type="match status" value="1"/>
</dbReference>
<dbReference type="InParanoid" id="A0A3M0CXD2"/>
<proteinExistence type="predicted"/>
<dbReference type="InterPro" id="IPR001387">
    <property type="entry name" value="Cro/C1-type_HTH"/>
</dbReference>
<dbReference type="AlphaFoldDB" id="A0A3M0CXD2"/>
<dbReference type="Proteomes" id="UP000271227">
    <property type="component" value="Unassembled WGS sequence"/>
</dbReference>
<dbReference type="OrthoDB" id="8481764at2"/>
<accession>A0A3M0CXD2</accession>
<dbReference type="Gene3D" id="1.10.260.40">
    <property type="entry name" value="lambda repressor-like DNA-binding domains"/>
    <property type="match status" value="1"/>
</dbReference>
<gene>
    <name evidence="3" type="ORF">BXY39_0637</name>
</gene>
<dbReference type="GO" id="GO:0003677">
    <property type="term" value="F:DNA binding"/>
    <property type="evidence" value="ECO:0007669"/>
    <property type="project" value="InterPro"/>
</dbReference>